<accession>A0A329LSP6</accession>
<reference evidence="1 2" key="1">
    <citation type="submission" date="2018-06" db="EMBL/GenBank/DDBJ databases">
        <title>NTM in soil in Japan.</title>
        <authorList>
            <person name="Ohya K."/>
        </authorList>
    </citation>
    <scope>NUCLEOTIDE SEQUENCE [LARGE SCALE GENOMIC DNA]</scope>
    <source>
        <strain evidence="1 2">GF28</strain>
    </source>
</reference>
<feature type="non-terminal residue" evidence="1">
    <location>
        <position position="78"/>
    </location>
</feature>
<dbReference type="Proteomes" id="UP000250915">
    <property type="component" value="Unassembled WGS sequence"/>
</dbReference>
<evidence type="ECO:0008006" key="3">
    <source>
        <dbReference type="Google" id="ProtNLM"/>
    </source>
</evidence>
<comment type="caution">
    <text evidence="1">The sequence shown here is derived from an EMBL/GenBank/DDBJ whole genome shotgun (WGS) entry which is preliminary data.</text>
</comment>
<evidence type="ECO:0000313" key="2">
    <source>
        <dbReference type="Proteomes" id="UP000250915"/>
    </source>
</evidence>
<organism evidence="1 2">
    <name type="scientific">Mycobacterium colombiense</name>
    <dbReference type="NCBI Taxonomy" id="339268"/>
    <lineage>
        <taxon>Bacteria</taxon>
        <taxon>Bacillati</taxon>
        <taxon>Actinomycetota</taxon>
        <taxon>Actinomycetes</taxon>
        <taxon>Mycobacteriales</taxon>
        <taxon>Mycobacteriaceae</taxon>
        <taxon>Mycobacterium</taxon>
        <taxon>Mycobacterium avium complex (MAC)</taxon>
    </lineage>
</organism>
<proteinExistence type="predicted"/>
<protein>
    <recommendedName>
        <fullName evidence="3">DUF222 domain-containing protein</fullName>
    </recommendedName>
</protein>
<dbReference type="AlphaFoldDB" id="A0A329LSP6"/>
<gene>
    <name evidence="1" type="ORF">DQP57_18500</name>
</gene>
<sequence>MRSIDGEGLRDDVEALRAAISRFQDHSYEALTTPERLGLLDTLEREARRMQALGHQLINQIGQQADPAELGGKLSWAL</sequence>
<evidence type="ECO:0000313" key="1">
    <source>
        <dbReference type="EMBL" id="RAV07747.1"/>
    </source>
</evidence>
<dbReference type="EMBL" id="QMEV01000044">
    <property type="protein sequence ID" value="RAV07747.1"/>
    <property type="molecule type" value="Genomic_DNA"/>
</dbReference>
<name>A0A329LSP6_9MYCO</name>